<reference evidence="2 3" key="1">
    <citation type="submission" date="2021-03" db="EMBL/GenBank/DDBJ databases">
        <title>Sequencing the genomes of 1000 actinobacteria strains.</title>
        <authorList>
            <person name="Klenk H.-P."/>
        </authorList>
    </citation>
    <scope>NUCLEOTIDE SEQUENCE [LARGE SCALE GENOMIC DNA]</scope>
    <source>
        <strain evidence="2 3">DSM 45516</strain>
    </source>
</reference>
<gene>
    <name evidence="2" type="ORF">BJ987_006512</name>
</gene>
<dbReference type="Proteomes" id="UP001519325">
    <property type="component" value="Unassembled WGS sequence"/>
</dbReference>
<dbReference type="EMBL" id="JAGGMR010000001">
    <property type="protein sequence ID" value="MBP2193611.1"/>
    <property type="molecule type" value="Genomic_DNA"/>
</dbReference>
<protein>
    <submittedName>
        <fullName evidence="2">Uncharacterized protein</fullName>
    </submittedName>
</protein>
<name>A0ABS4QPG6_9NOCA</name>
<sequence>MVVQKKRMRNLIRSLQSRMAAAAGSSESIRHAVLVPVKPDPYQYIRHGYNPAVQTVPVNLRQLTDEDRELVADYFVQATEYEGLRVQVTSGTTEALLSALHERQAASAAKELETARQRAELLEQARAVFVERRTLAERRWLTLGHKGGEGCFYEVLLPDWPSGVQGHRGVWELGRFGLPVDEVVHEIGAGAWVADLDALNEQSRIAAQSAYEHELAEMKATYEKGSKILCAWAETREDLRTILTERRGNWMRKLENLWIEAQVPEGYSALNSAVKILDNSEPTRADFEALEVARKACDDIVVSDAQLALVRGYTASPGAERSMVGVAVTAPTGHSRTFWRRVEAAK</sequence>
<accession>A0ABS4QPG6</accession>
<evidence type="ECO:0000256" key="1">
    <source>
        <dbReference type="SAM" id="Coils"/>
    </source>
</evidence>
<proteinExistence type="predicted"/>
<organism evidence="2 3">
    <name type="scientific">Nocardia goodfellowii</name>
    <dbReference type="NCBI Taxonomy" id="882446"/>
    <lineage>
        <taxon>Bacteria</taxon>
        <taxon>Bacillati</taxon>
        <taxon>Actinomycetota</taxon>
        <taxon>Actinomycetes</taxon>
        <taxon>Mycobacteriales</taxon>
        <taxon>Nocardiaceae</taxon>
        <taxon>Nocardia</taxon>
    </lineage>
</organism>
<evidence type="ECO:0000313" key="2">
    <source>
        <dbReference type="EMBL" id="MBP2193611.1"/>
    </source>
</evidence>
<dbReference type="RefSeq" id="WP_209896839.1">
    <property type="nucleotide sequence ID" value="NZ_JAGGMR010000001.1"/>
</dbReference>
<comment type="caution">
    <text evidence="2">The sequence shown here is derived from an EMBL/GenBank/DDBJ whole genome shotgun (WGS) entry which is preliminary data.</text>
</comment>
<evidence type="ECO:0000313" key="3">
    <source>
        <dbReference type="Proteomes" id="UP001519325"/>
    </source>
</evidence>
<keyword evidence="1" id="KW-0175">Coiled coil</keyword>
<keyword evidence="3" id="KW-1185">Reference proteome</keyword>
<feature type="coiled-coil region" evidence="1">
    <location>
        <begin position="98"/>
        <end position="125"/>
    </location>
</feature>